<sequence length="407" mass="43224">MPKIITLVVACCLVGGAALVRSGSDDYRVSMVLPNANNLFEGGSVMRNGYEAGSISSIEVEDGKAKIEVDLDTSYGRLHDGAKAEVVWKAALGERLLQIHDGPEKNAELPDGAMLAGVQAEPVELDKVLAALDAPTRKKLNSLTDRLATTLDGREKQANASLESAGPAVQALGAVLREVGTDGTAIKQLVTQLDNTMTILQRRDRSIAQIVDDLGATTAATVTERQALGETLDRLPDVLDEAENTLGLVPDTVDATVPLLEDLDPATDRLASVSKDLRPLLQDLRPAVAQLRPTLGSLARLLGWTPDLMDTGSKTLPEANKALTSLTPVLDFLRPYTPEVAGWATNWGSAAGNYDANGHYTRFYVQAGLESAIGVGMKGPGVTQNLTPKPGQPVGQPWEDAYGSEMR</sequence>
<dbReference type="PANTHER" id="PTHR33371:SF4">
    <property type="entry name" value="INTERMEMBRANE PHOSPHOLIPID TRANSPORT SYSTEM BINDING PROTEIN MLAD"/>
    <property type="match status" value="1"/>
</dbReference>
<dbReference type="InterPro" id="IPR003399">
    <property type="entry name" value="Mce/MlaD"/>
</dbReference>
<dbReference type="RefSeq" id="WP_147686242.1">
    <property type="nucleotide sequence ID" value="NZ_VDUX01000004.1"/>
</dbReference>
<proteinExistence type="predicted"/>
<comment type="caution">
    <text evidence="3">The sequence shown here is derived from an EMBL/GenBank/DDBJ whole genome shotgun (WGS) entry which is preliminary data.</text>
</comment>
<evidence type="ECO:0000259" key="2">
    <source>
        <dbReference type="Pfam" id="PF02470"/>
    </source>
</evidence>
<organism evidence="3 4">
    <name type="scientific">Aeromicrobium terrae</name>
    <dbReference type="NCBI Taxonomy" id="2498846"/>
    <lineage>
        <taxon>Bacteria</taxon>
        <taxon>Bacillati</taxon>
        <taxon>Actinomycetota</taxon>
        <taxon>Actinomycetes</taxon>
        <taxon>Propionibacteriales</taxon>
        <taxon>Nocardioidaceae</taxon>
        <taxon>Aeromicrobium</taxon>
    </lineage>
</organism>
<dbReference type="EMBL" id="VDUX01000004">
    <property type="protein sequence ID" value="TXL60704.1"/>
    <property type="molecule type" value="Genomic_DNA"/>
</dbReference>
<evidence type="ECO:0000313" key="3">
    <source>
        <dbReference type="EMBL" id="TXL60704.1"/>
    </source>
</evidence>
<reference evidence="3 4" key="1">
    <citation type="submission" date="2019-06" db="EMBL/GenBank/DDBJ databases">
        <title>Aeromicrobium sp. nov., isolated from a maize field.</title>
        <authorList>
            <person name="Lin S.-Y."/>
            <person name="Tsai C.-F."/>
            <person name="Young C.-C."/>
        </authorList>
    </citation>
    <scope>NUCLEOTIDE SEQUENCE [LARGE SCALE GENOMIC DNA]</scope>
    <source>
        <strain evidence="3 4">CC-CFT486</strain>
    </source>
</reference>
<evidence type="ECO:0000313" key="4">
    <source>
        <dbReference type="Proteomes" id="UP000321571"/>
    </source>
</evidence>
<dbReference type="PANTHER" id="PTHR33371">
    <property type="entry name" value="INTERMEMBRANE PHOSPHOLIPID TRANSPORT SYSTEM BINDING PROTEIN MLAD-RELATED"/>
    <property type="match status" value="1"/>
</dbReference>
<feature type="domain" description="Mce/MlaD" evidence="2">
    <location>
        <begin position="27"/>
        <end position="101"/>
    </location>
</feature>
<gene>
    <name evidence="3" type="ORF">FHP06_09750</name>
</gene>
<dbReference type="Pfam" id="PF02470">
    <property type="entry name" value="MlaD"/>
    <property type="match status" value="1"/>
</dbReference>
<dbReference type="GO" id="GO:0005543">
    <property type="term" value="F:phospholipid binding"/>
    <property type="evidence" value="ECO:0007669"/>
    <property type="project" value="TreeGrafter"/>
</dbReference>
<accession>A0A5C8NFN4</accession>
<protein>
    <submittedName>
        <fullName evidence="3">MCE family protein</fullName>
    </submittedName>
</protein>
<dbReference type="GO" id="GO:0005548">
    <property type="term" value="F:phospholipid transporter activity"/>
    <property type="evidence" value="ECO:0007669"/>
    <property type="project" value="TreeGrafter"/>
</dbReference>
<keyword evidence="4" id="KW-1185">Reference proteome</keyword>
<dbReference type="OrthoDB" id="5241082at2"/>
<dbReference type="InterPro" id="IPR052336">
    <property type="entry name" value="MlaD_Phospholipid_Transporter"/>
</dbReference>
<evidence type="ECO:0000256" key="1">
    <source>
        <dbReference type="SAM" id="MobiDB-lite"/>
    </source>
</evidence>
<dbReference type="Proteomes" id="UP000321571">
    <property type="component" value="Unassembled WGS sequence"/>
</dbReference>
<dbReference type="AlphaFoldDB" id="A0A5C8NFN4"/>
<name>A0A5C8NFN4_9ACTN</name>
<feature type="region of interest" description="Disordered" evidence="1">
    <location>
        <begin position="383"/>
        <end position="407"/>
    </location>
</feature>